<keyword evidence="2" id="KW-0732">Signal</keyword>
<protein>
    <recommendedName>
        <fullName evidence="5">DUF31 domain-containing protein</fullName>
    </recommendedName>
</protein>
<feature type="region of interest" description="Disordered" evidence="1">
    <location>
        <begin position="421"/>
        <end position="440"/>
    </location>
</feature>
<feature type="chain" id="PRO_5019314975" description="DUF31 domain-containing protein" evidence="2">
    <location>
        <begin position="25"/>
        <end position="1622"/>
    </location>
</feature>
<sequence>MKNIKKITFLGTLSSLCFINVACATNQQTTISKEAQVTKIDYNFDDESKTQIILTITNISTFKNLNDVQLEVSNIEGIKTISNGIFISKNKILFNFNDLVNNVEYQIQSLTINNNAIYFSNKVSNKSFIAKLKKEKKPDSSVLNISKISISNITSNSATISLDVTNWDFKNIIYLVIDDKKYDLYNLNDNTITFKLSNLKSDTFYDNYKIFVNEDLINVDKNTFKPFRTLKDSFQKEQGTVVVNSIVLSSLSENAAKIRINLSKNGFKKVDIKFNDIDNIVEFNIDNKNYIDIDLVNLVSNKKYTLEKLKIDNQEILLTNVFSFNTNLDRYYIDDLYFYNVTKSSAILKFRLNDSNNIDENNVSFTLSNNKEYKGLIKENNYFLFHIKNLEKNTTFSILNIKFGDKNIEISKEYKKEFTTKNDDLSDDEPSNNSGGRYDSRINETSNFIEFINEDRNIEISENFSDTFIKSKSEWQGYFNFINKQKVEHYNEDFEKTNQDNSSEKYARIIDVNIKNDLIEYDIEINDEESSSYSLRIEKNTNNTKKEEIINSQSLGNSKYRFIVNNLNSNVLVRAIELMKGANTKLGITNLTTTPYKVYDVHTNSNGFIFEPTYNWELYSSNSNYYSIAFNVSLKNENINWPTRFELEYFDNNFNIHNQPFTLQGRNTENRRKIEFYDLPKTKVNKILGISFTKNGKKYIITGINQINKPSEDLRDNNSNSLVVINSITKDDNFVTVNLVKSLPLNISHIDFKIKSLNPFEPYSKIMEANISSDRLSANIPIDLLPKNINNFIIVGSKVNNKIEKFGFQNRFKFSINNLESKNIRLEKIDFIKNEHNKRLFASARFNFEQEDFAFFKDKWFQFTFEPEVDKGSKEYYGFNFVTEYKIYVPFEKIWKFGLNGFYENVRYKLKSVKVVDPYTLNSYFDNISISSTINNSFVYKFNYNENENKLISPEVEESIDYEDNSEFISRRKDLTFDDLINYWLSPSEKNKIPYSLQNHYALMEYEKFYFYKKVLTNGLKEKKKFIMVDDNGEHINYRFLAPREIIDKTFFNFNAERTEATLTKDLSEYKNLENHEESFFVLRLELDTKKRILSELSSIIQTESKNAKAFVQIAIPYMLLKEQGEIDSATFTFFQARGNRKIHEVLEKEIADKFKFNIKLDENNKMSIRILSKDNQTRLFDYLPDHYFSLENSAFIGNSTFFVHWIHKKESQDITFEGKPLKNNLSIDTDKLYIDSESNTDRSLFDKYIDFSKKDGTRRLFKQDSAPTINDIRKRTFTFGEYYGTWSVLGKVKPSDEEDHRFYVITNQHVWVDLNRSDISEDGNLTKYINDASLLVPILVDKPSNNETSVINPIYTSENKWRAKDIRFSLELITDFNTETSFPSPKDIKDGYGNTLDPKFEVEGRADMAIAILDLSFFYNNFKSKDENSWSYNGNELTEYEKSVVKFFLGWEKLSMVKASRMVLHLNESVNLNWYYGAYPYNASFNKDSSNADIKRYREYLLGNIPSSIGRVSYLGSTVNNLAISYSTEFVDLGTGASGTSIYDSQGNIVGLHVQGGNAGAHQPGFGSFFVVDGHKISFIGRGDTPQNQGSFYERMRLLSYLYPEKYDPINFAEVKKNYFD</sequence>
<reference evidence="3 4" key="1">
    <citation type="submission" date="2019-01" db="EMBL/GenBank/DDBJ databases">
        <authorList>
            <consortium name="Pathogen Informatics"/>
        </authorList>
    </citation>
    <scope>NUCLEOTIDE SEQUENCE [LARGE SCALE GENOMIC DNA]</scope>
    <source>
        <strain evidence="3 4">NCTC10146</strain>
    </source>
</reference>
<evidence type="ECO:0000256" key="2">
    <source>
        <dbReference type="SAM" id="SignalP"/>
    </source>
</evidence>
<name>A0A449AQJ5_9BACT</name>
<evidence type="ECO:0000313" key="3">
    <source>
        <dbReference type="EMBL" id="VEU68828.1"/>
    </source>
</evidence>
<evidence type="ECO:0000256" key="1">
    <source>
        <dbReference type="SAM" id="MobiDB-lite"/>
    </source>
</evidence>
<evidence type="ECO:0008006" key="5">
    <source>
        <dbReference type="Google" id="ProtNLM"/>
    </source>
</evidence>
<dbReference type="EMBL" id="LR215010">
    <property type="protein sequence ID" value="VEU68828.1"/>
    <property type="molecule type" value="Genomic_DNA"/>
</dbReference>
<dbReference type="Proteomes" id="UP000290495">
    <property type="component" value="Chromosome"/>
</dbReference>
<accession>A0A449AQJ5</accession>
<organism evidence="3 4">
    <name type="scientific">Mycoplasmopsis canis</name>
    <dbReference type="NCBI Taxonomy" id="29555"/>
    <lineage>
        <taxon>Bacteria</taxon>
        <taxon>Bacillati</taxon>
        <taxon>Mycoplasmatota</taxon>
        <taxon>Mycoplasmoidales</taxon>
        <taxon>Metamycoplasmataceae</taxon>
        <taxon>Mycoplasmopsis</taxon>
    </lineage>
</organism>
<feature type="signal peptide" evidence="2">
    <location>
        <begin position="1"/>
        <end position="24"/>
    </location>
</feature>
<gene>
    <name evidence="3" type="ORF">NCTC10146_00286</name>
</gene>
<dbReference type="RefSeq" id="WP_004795103.1">
    <property type="nucleotide sequence ID" value="NZ_LR215010.1"/>
</dbReference>
<proteinExistence type="predicted"/>
<evidence type="ECO:0000313" key="4">
    <source>
        <dbReference type="Proteomes" id="UP000290495"/>
    </source>
</evidence>